<proteinExistence type="predicted"/>
<dbReference type="Proteomes" id="UP000182753">
    <property type="component" value="Unassembled WGS sequence"/>
</dbReference>
<feature type="region of interest" description="Disordered" evidence="1">
    <location>
        <begin position="1"/>
        <end position="20"/>
    </location>
</feature>
<evidence type="ECO:0000313" key="3">
    <source>
        <dbReference type="Proteomes" id="UP000182753"/>
    </source>
</evidence>
<reference evidence="2 3" key="1">
    <citation type="journal article" date="2016" name="Environ. Microbiol.">
        <title>Genomic resolution of a cold subsurface aquifer community provides metabolic insights for novel microbes adapted to high CO concentrations.</title>
        <authorList>
            <person name="Probst A.J."/>
            <person name="Castelle C.J."/>
            <person name="Singh A."/>
            <person name="Brown C.T."/>
            <person name="Anantharaman K."/>
            <person name="Sharon I."/>
            <person name="Hug L.A."/>
            <person name="Burstein D."/>
            <person name="Emerson J.B."/>
            <person name="Thomas B.C."/>
            <person name="Banfield J.F."/>
        </authorList>
    </citation>
    <scope>NUCLEOTIDE SEQUENCE [LARGE SCALE GENOMIC DNA]</scope>
    <source>
        <strain evidence="2">CG1_02_42_45</strain>
    </source>
</reference>
<dbReference type="EMBL" id="MNUJ01000051">
    <property type="protein sequence ID" value="OIN89083.1"/>
    <property type="molecule type" value="Genomic_DNA"/>
</dbReference>
<feature type="compositionally biased region" description="Basic and acidic residues" evidence="1">
    <location>
        <begin position="339"/>
        <end position="348"/>
    </location>
</feature>
<feature type="compositionally biased region" description="Polar residues" evidence="1">
    <location>
        <begin position="1"/>
        <end position="12"/>
    </location>
</feature>
<evidence type="ECO:0000256" key="1">
    <source>
        <dbReference type="SAM" id="MobiDB-lite"/>
    </source>
</evidence>
<organism evidence="2 3">
    <name type="scientific">Candidatus Berkelbacteria bacterium CG1_02_42_45</name>
    <dbReference type="NCBI Taxonomy" id="1805036"/>
    <lineage>
        <taxon>Bacteria</taxon>
        <taxon>Candidatus Berkelbacteria</taxon>
    </lineage>
</organism>
<comment type="caution">
    <text evidence="2">The sequence shown here is derived from an EMBL/GenBank/DDBJ whole genome shotgun (WGS) entry which is preliminary data.</text>
</comment>
<feature type="region of interest" description="Disordered" evidence="1">
    <location>
        <begin position="339"/>
        <end position="363"/>
    </location>
</feature>
<evidence type="ECO:0000313" key="2">
    <source>
        <dbReference type="EMBL" id="OIN89083.1"/>
    </source>
</evidence>
<accession>A0A1J4RNX2</accession>
<gene>
    <name evidence="2" type="ORF">AUJ40_02535</name>
</gene>
<dbReference type="AlphaFoldDB" id="A0A1J4RNX2"/>
<name>A0A1J4RNX2_9BACT</name>
<protein>
    <submittedName>
        <fullName evidence="2">Uncharacterized protein</fullName>
    </submittedName>
</protein>
<sequence length="429" mass="46653">MHNPNPTNSPSGLDTARRKYLDYNLPPEEIPKLRDYVDFVLPAAEGEERVPQPAAILPTIEEITPQNQVSAAPPPAEAAPAAPEPVAGGTIDKDFAEKELLEAADDYQRKEASGFYDRVLMITDPNDGKRWKAAAENFDTREIVLEAESDSETTIIVEPEELIDFPYEYQETEPRFEVRINGGYKNVEAGKSFGWNIAEGDEAGKTAHFTVEAVAFAPNRERNEEDDRVEIKFAGQEDCAYSAADWKRIFQGAEVVEDMGGNLQTPSPEVRLSDVFDRILAGSMQKEIQVFQNGQPDQVQPEGGQIAQVEAPGAVVVPAEVAGEDERIVEDLEVVDPKLAEADRRETAGEEGEPSAPVAAEGAEQVAAEIAPQPPPAANIPAAKTAAEERKAFLDAGQRGNLPAKSQEADQLEKIVMESPIEGVEGLPE</sequence>